<dbReference type="KEGG" id="blr:BRLA_c029560"/>
<keyword evidence="4" id="KW-0762">Sugar transport</keyword>
<keyword evidence="7 8" id="KW-0472">Membrane</keyword>
<dbReference type="RefSeq" id="WP_003335850.1">
    <property type="nucleotide sequence ID" value="NZ_CP007806.1"/>
</dbReference>
<evidence type="ECO:0000313" key="10">
    <source>
        <dbReference type="EMBL" id="AIG27268.1"/>
    </source>
</evidence>
<dbReference type="Proteomes" id="UP000005850">
    <property type="component" value="Chromosome"/>
</dbReference>
<organism evidence="10 11">
    <name type="scientific">Brevibacillus laterosporus LMG 15441</name>
    <dbReference type="NCBI Taxonomy" id="1042163"/>
    <lineage>
        <taxon>Bacteria</taxon>
        <taxon>Bacillati</taxon>
        <taxon>Bacillota</taxon>
        <taxon>Bacilli</taxon>
        <taxon>Bacillales</taxon>
        <taxon>Paenibacillaceae</taxon>
        <taxon>Brevibacillus</taxon>
    </lineage>
</organism>
<dbReference type="STRING" id="1042163.BRLA_c029560"/>
<keyword evidence="5 8" id="KW-0812">Transmembrane</keyword>
<comment type="subcellular location">
    <subcellularLocation>
        <location evidence="1">Cell membrane</location>
        <topology evidence="1">Multi-pass membrane protein</topology>
    </subcellularLocation>
</comment>
<name>A0A075R7V0_BRELA</name>
<accession>A0A075R7V0</accession>
<evidence type="ECO:0000256" key="6">
    <source>
        <dbReference type="ARBA" id="ARBA00022989"/>
    </source>
</evidence>
<evidence type="ECO:0000313" key="11">
    <source>
        <dbReference type="Proteomes" id="UP000005850"/>
    </source>
</evidence>
<feature type="transmembrane region" description="Helical" evidence="8">
    <location>
        <begin position="204"/>
        <end position="224"/>
    </location>
</feature>
<dbReference type="Pfam" id="PF13303">
    <property type="entry name" value="PTS_EIIC_2"/>
    <property type="match status" value="1"/>
</dbReference>
<dbReference type="AlphaFoldDB" id="A0A075R7V0"/>
<evidence type="ECO:0000256" key="4">
    <source>
        <dbReference type="ARBA" id="ARBA00022597"/>
    </source>
</evidence>
<protein>
    <submittedName>
        <fullName evidence="10">Putative membrane protein</fullName>
    </submittedName>
</protein>
<feature type="transmembrane region" description="Helical" evidence="8">
    <location>
        <begin position="302"/>
        <end position="324"/>
    </location>
</feature>
<keyword evidence="6 8" id="KW-1133">Transmembrane helix</keyword>
<feature type="domain" description="Phosphotransferase system EIIC" evidence="9">
    <location>
        <begin position="28"/>
        <end position="333"/>
    </location>
</feature>
<evidence type="ECO:0000256" key="1">
    <source>
        <dbReference type="ARBA" id="ARBA00004651"/>
    </source>
</evidence>
<dbReference type="EMBL" id="CP007806">
    <property type="protein sequence ID" value="AIG27268.1"/>
    <property type="molecule type" value="Genomic_DNA"/>
</dbReference>
<dbReference type="HOGENOM" id="CLU_069616_0_0_9"/>
<evidence type="ECO:0000259" key="9">
    <source>
        <dbReference type="Pfam" id="PF13303"/>
    </source>
</evidence>
<evidence type="ECO:0000256" key="5">
    <source>
        <dbReference type="ARBA" id="ARBA00022692"/>
    </source>
</evidence>
<reference evidence="10 11" key="1">
    <citation type="journal article" date="2011" name="J. Bacteriol.">
        <title>Genome sequence of Brevibacillus laterosporus LMG 15441, a pathogen of invertebrates.</title>
        <authorList>
            <person name="Djukic M."/>
            <person name="Poehlein A."/>
            <person name="Thurmer A."/>
            <person name="Daniel R."/>
        </authorList>
    </citation>
    <scope>NUCLEOTIDE SEQUENCE [LARGE SCALE GENOMIC DNA]</scope>
    <source>
        <strain evidence="10 11">LMG 15441</strain>
    </source>
</reference>
<evidence type="ECO:0000256" key="3">
    <source>
        <dbReference type="ARBA" id="ARBA00022475"/>
    </source>
</evidence>
<keyword evidence="2" id="KW-0813">Transport</keyword>
<feature type="transmembrane region" description="Helical" evidence="8">
    <location>
        <begin position="31"/>
        <end position="51"/>
    </location>
</feature>
<dbReference type="PANTHER" id="PTHR40063:SF1">
    <property type="entry name" value="MEMBRANE PROTEIN"/>
    <property type="match status" value="1"/>
</dbReference>
<sequence>MEILKGTILLLFVLSLFSLFSFKAPNGMKAMGALASAAVASFLVEAFQLYVGGDLIGIPFLKEVGQSSGSLGGVAGATLVALAMGVSPVYAMLVGASVLNFGLLPGFIAGYLISFLVKQIEKRVPEGLDLIACIVIAAPLTRLIAKGMDPIVTVTLKQIGAVITSSTDANPIIMGIILGGIITVVATAPLSSMALTALLGLTGLPMAIGALAVTSSSFMNYVFFKRMKLGDKRTVIAVSIEPLTQADLISANPIPVYITNFIGGATAGIIISMFDLINNATGTATPIAGLMVMYGFNDPMKVTLCFLCIMVSGILSGYIGSLLFKNYPIRTAEQIRGTDGKAIDAAAS</sequence>
<dbReference type="eggNOG" id="COG1299">
    <property type="taxonomic scope" value="Bacteria"/>
</dbReference>
<dbReference type="InterPro" id="IPR003352">
    <property type="entry name" value="PTS_EIIC"/>
</dbReference>
<feature type="transmembrane region" description="Helical" evidence="8">
    <location>
        <begin position="172"/>
        <end position="198"/>
    </location>
</feature>
<evidence type="ECO:0000256" key="2">
    <source>
        <dbReference type="ARBA" id="ARBA00022448"/>
    </source>
</evidence>
<dbReference type="GO" id="GO:0008982">
    <property type="term" value="F:protein-N(PI)-phosphohistidine-sugar phosphotransferase activity"/>
    <property type="evidence" value="ECO:0007669"/>
    <property type="project" value="InterPro"/>
</dbReference>
<dbReference type="GO" id="GO:0005886">
    <property type="term" value="C:plasma membrane"/>
    <property type="evidence" value="ECO:0007669"/>
    <property type="project" value="UniProtKB-SubCell"/>
</dbReference>
<feature type="transmembrane region" description="Helical" evidence="8">
    <location>
        <begin position="98"/>
        <end position="117"/>
    </location>
</feature>
<dbReference type="PANTHER" id="PTHR40063">
    <property type="entry name" value="MEMBRANE PROTEIN-RELATED"/>
    <property type="match status" value="1"/>
</dbReference>
<feature type="transmembrane region" description="Helical" evidence="8">
    <location>
        <begin position="71"/>
        <end position="92"/>
    </location>
</feature>
<evidence type="ECO:0000256" key="7">
    <source>
        <dbReference type="ARBA" id="ARBA00023136"/>
    </source>
</evidence>
<gene>
    <name evidence="10" type="ORF">BRLA_c029560</name>
</gene>
<keyword evidence="11" id="KW-1185">Reference proteome</keyword>
<keyword evidence="3" id="KW-1003">Cell membrane</keyword>
<evidence type="ECO:0000256" key="8">
    <source>
        <dbReference type="SAM" id="Phobius"/>
    </source>
</evidence>
<dbReference type="GO" id="GO:0009401">
    <property type="term" value="P:phosphoenolpyruvate-dependent sugar phosphotransferase system"/>
    <property type="evidence" value="ECO:0007669"/>
    <property type="project" value="InterPro"/>
</dbReference>
<proteinExistence type="predicted"/>